<sequence length="296" mass="32135">MKKIILSVGSALLATVCFSSAMAAENGNTQYAPGASQFYSGAIPPFEGLYFLSQTSYYWADRTNDGKGHEIPIDLDAKAMVETLRFLYVSDIHLGSAQVWGQLIVPLVHLDISNSFGHGVDNNVGDISTTLGLSWHLDQKQAIVMGVDLAMPTGTYDKNSFANTGVNHWSVQPTAAYHYSDPEGLEVAVSARLIFNTKNTDTDYRTGNEFIFDYAAGWNIGKVRLGAVGYYIKQFTDDTGPGVASDGHRGEGLAVGPSFTYNFNPGLNVSASWQHDVVAKNRGEGNNLWVNLATKF</sequence>
<dbReference type="Pfam" id="PF13557">
    <property type="entry name" value="Phenol_MetA_deg"/>
    <property type="match status" value="1"/>
</dbReference>
<protein>
    <recommendedName>
        <fullName evidence="4">Phenol degradation protein meta</fullName>
    </recommendedName>
</protein>
<reference evidence="2 3" key="1">
    <citation type="submission" date="2020-08" db="EMBL/GenBank/DDBJ databases">
        <title>Genomic Encyclopedia of Type Strains, Phase IV (KMG-IV): sequencing the most valuable type-strain genomes for metagenomic binning, comparative biology and taxonomic classification.</title>
        <authorList>
            <person name="Goeker M."/>
        </authorList>
    </citation>
    <scope>NUCLEOTIDE SEQUENCE [LARGE SCALE GENOMIC DNA]</scope>
    <source>
        <strain evidence="2 3">DSM 100021</strain>
    </source>
</reference>
<feature type="signal peptide" evidence="1">
    <location>
        <begin position="1"/>
        <end position="23"/>
    </location>
</feature>
<dbReference type="InterPro" id="IPR025737">
    <property type="entry name" value="FApF"/>
</dbReference>
<dbReference type="OrthoDB" id="7372889at2"/>
<proteinExistence type="predicted"/>
<organism evidence="2 3">
    <name type="scientific">Allorhizobium taibaishanense</name>
    <dbReference type="NCBI Taxonomy" id="887144"/>
    <lineage>
        <taxon>Bacteria</taxon>
        <taxon>Pseudomonadati</taxon>
        <taxon>Pseudomonadota</taxon>
        <taxon>Alphaproteobacteria</taxon>
        <taxon>Hyphomicrobiales</taxon>
        <taxon>Rhizobiaceae</taxon>
        <taxon>Rhizobium/Agrobacterium group</taxon>
        <taxon>Allorhizobium</taxon>
    </lineage>
</organism>
<evidence type="ECO:0000313" key="3">
    <source>
        <dbReference type="Proteomes" id="UP000544107"/>
    </source>
</evidence>
<dbReference type="EMBL" id="JACIED010000003">
    <property type="protein sequence ID" value="MBB4008496.1"/>
    <property type="molecule type" value="Genomic_DNA"/>
</dbReference>
<accession>A0A7W6HNG0</accession>
<dbReference type="RefSeq" id="WP_083943247.1">
    <property type="nucleotide sequence ID" value="NZ_JACIED010000003.1"/>
</dbReference>
<gene>
    <name evidence="2" type="ORF">GGQ71_002776</name>
</gene>
<evidence type="ECO:0000313" key="2">
    <source>
        <dbReference type="EMBL" id="MBB4008496.1"/>
    </source>
</evidence>
<feature type="chain" id="PRO_5031047156" description="Phenol degradation protein meta" evidence="1">
    <location>
        <begin position="24"/>
        <end position="296"/>
    </location>
</feature>
<comment type="caution">
    <text evidence="2">The sequence shown here is derived from an EMBL/GenBank/DDBJ whole genome shotgun (WGS) entry which is preliminary data.</text>
</comment>
<dbReference type="SUPFAM" id="SSF56935">
    <property type="entry name" value="Porins"/>
    <property type="match status" value="1"/>
</dbReference>
<dbReference type="AlphaFoldDB" id="A0A7W6HNG0"/>
<dbReference type="Proteomes" id="UP000544107">
    <property type="component" value="Unassembled WGS sequence"/>
</dbReference>
<evidence type="ECO:0000256" key="1">
    <source>
        <dbReference type="SAM" id="SignalP"/>
    </source>
</evidence>
<name>A0A7W6HNG0_9HYPH</name>
<keyword evidence="1" id="KW-0732">Signal</keyword>
<evidence type="ECO:0008006" key="4">
    <source>
        <dbReference type="Google" id="ProtNLM"/>
    </source>
</evidence>